<dbReference type="Proteomes" id="UP000000305">
    <property type="component" value="Unassembled WGS sequence"/>
</dbReference>
<name>E9HVB0_DAPPU</name>
<organism evidence="1 2">
    <name type="scientific">Daphnia pulex</name>
    <name type="common">Water flea</name>
    <dbReference type="NCBI Taxonomy" id="6669"/>
    <lineage>
        <taxon>Eukaryota</taxon>
        <taxon>Metazoa</taxon>
        <taxon>Ecdysozoa</taxon>
        <taxon>Arthropoda</taxon>
        <taxon>Crustacea</taxon>
        <taxon>Branchiopoda</taxon>
        <taxon>Diplostraca</taxon>
        <taxon>Cladocera</taxon>
        <taxon>Anomopoda</taxon>
        <taxon>Daphniidae</taxon>
        <taxon>Daphnia</taxon>
    </lineage>
</organism>
<dbReference type="KEGG" id="dpx:DAPPUDRAFT_266625"/>
<dbReference type="InParanoid" id="E9HVB0"/>
<evidence type="ECO:0000313" key="2">
    <source>
        <dbReference type="Proteomes" id="UP000000305"/>
    </source>
</evidence>
<gene>
    <name evidence="1" type="ORF">DAPPUDRAFT_266625</name>
</gene>
<dbReference type="HOGENOM" id="CLU_3034492_0_0_1"/>
<evidence type="ECO:0000313" key="1">
    <source>
        <dbReference type="EMBL" id="EFX64324.1"/>
    </source>
</evidence>
<proteinExistence type="predicted"/>
<protein>
    <submittedName>
        <fullName evidence="1">Uncharacterized protein</fullName>
    </submittedName>
</protein>
<reference evidence="1 2" key="1">
    <citation type="journal article" date="2011" name="Science">
        <title>The ecoresponsive genome of Daphnia pulex.</title>
        <authorList>
            <person name="Colbourne J.K."/>
            <person name="Pfrender M.E."/>
            <person name="Gilbert D."/>
            <person name="Thomas W.K."/>
            <person name="Tucker A."/>
            <person name="Oakley T.H."/>
            <person name="Tokishita S."/>
            <person name="Aerts A."/>
            <person name="Arnold G.J."/>
            <person name="Basu M.K."/>
            <person name="Bauer D.J."/>
            <person name="Caceres C.E."/>
            <person name="Carmel L."/>
            <person name="Casola C."/>
            <person name="Choi J.H."/>
            <person name="Detter J.C."/>
            <person name="Dong Q."/>
            <person name="Dusheyko S."/>
            <person name="Eads B.D."/>
            <person name="Frohlich T."/>
            <person name="Geiler-Samerotte K.A."/>
            <person name="Gerlach D."/>
            <person name="Hatcher P."/>
            <person name="Jogdeo S."/>
            <person name="Krijgsveld J."/>
            <person name="Kriventseva E.V."/>
            <person name="Kultz D."/>
            <person name="Laforsch C."/>
            <person name="Lindquist E."/>
            <person name="Lopez J."/>
            <person name="Manak J.R."/>
            <person name="Muller J."/>
            <person name="Pangilinan J."/>
            <person name="Patwardhan R.P."/>
            <person name="Pitluck S."/>
            <person name="Pritham E.J."/>
            <person name="Rechtsteiner A."/>
            <person name="Rho M."/>
            <person name="Rogozin I.B."/>
            <person name="Sakarya O."/>
            <person name="Salamov A."/>
            <person name="Schaack S."/>
            <person name="Shapiro H."/>
            <person name="Shiga Y."/>
            <person name="Skalitzky C."/>
            <person name="Smith Z."/>
            <person name="Souvorov A."/>
            <person name="Sung W."/>
            <person name="Tang Z."/>
            <person name="Tsuchiya D."/>
            <person name="Tu H."/>
            <person name="Vos H."/>
            <person name="Wang M."/>
            <person name="Wolf Y.I."/>
            <person name="Yamagata H."/>
            <person name="Yamada T."/>
            <person name="Ye Y."/>
            <person name="Shaw J.R."/>
            <person name="Andrews J."/>
            <person name="Crease T.J."/>
            <person name="Tang H."/>
            <person name="Lucas S.M."/>
            <person name="Robertson H.M."/>
            <person name="Bork P."/>
            <person name="Koonin E.V."/>
            <person name="Zdobnov E.M."/>
            <person name="Grigoriev I.V."/>
            <person name="Lynch M."/>
            <person name="Boore J.L."/>
        </authorList>
    </citation>
    <scope>NUCLEOTIDE SEQUENCE [LARGE SCALE GENOMIC DNA]</scope>
</reference>
<dbReference type="AlphaFoldDB" id="E9HVB0"/>
<dbReference type="EMBL" id="GL732847">
    <property type="protein sequence ID" value="EFX64324.1"/>
    <property type="molecule type" value="Genomic_DNA"/>
</dbReference>
<sequence length="55" mass="6297">MVPAWLMAYMSVMMALSLKNRTMEKKHDIKLITGKIMMKKLRPLQKLFKGAVGST</sequence>
<keyword evidence="2" id="KW-1185">Reference proteome</keyword>
<accession>E9HVB0</accession>